<dbReference type="GO" id="GO:0034599">
    <property type="term" value="P:cellular response to oxidative stress"/>
    <property type="evidence" value="ECO:0007669"/>
    <property type="project" value="InterPro"/>
</dbReference>
<protein>
    <recommendedName>
        <fullName evidence="9">Peroxiredoxin-5</fullName>
        <ecNumber evidence="9">1.11.1.24</ecNumber>
    </recommendedName>
</protein>
<dbReference type="EMBL" id="VCGU01000458">
    <property type="protein sequence ID" value="TRY63311.1"/>
    <property type="molecule type" value="Genomic_DNA"/>
</dbReference>
<reference evidence="11 12" key="1">
    <citation type="journal article" date="2018" name="Nat. Ecol. Evol.">
        <title>Genomic signatures of mitonuclear coevolution across populations of Tigriopus californicus.</title>
        <authorList>
            <person name="Barreto F.S."/>
            <person name="Watson E.T."/>
            <person name="Lima T.G."/>
            <person name="Willett C.S."/>
            <person name="Edmands S."/>
            <person name="Li W."/>
            <person name="Burton R.S."/>
        </authorList>
    </citation>
    <scope>NUCLEOTIDE SEQUENCE [LARGE SCALE GENOMIC DNA]</scope>
    <source>
        <strain evidence="11 12">San Diego</strain>
    </source>
</reference>
<evidence type="ECO:0000256" key="4">
    <source>
        <dbReference type="ARBA" id="ARBA00022862"/>
    </source>
</evidence>
<keyword evidence="6 9" id="KW-0676">Redox-active center</keyword>
<evidence type="ECO:0000256" key="6">
    <source>
        <dbReference type="ARBA" id="ARBA00023284"/>
    </source>
</evidence>
<evidence type="ECO:0000256" key="5">
    <source>
        <dbReference type="ARBA" id="ARBA00023002"/>
    </source>
</evidence>
<feature type="domain" description="Thioredoxin" evidence="10">
    <location>
        <begin position="37"/>
        <end position="191"/>
    </location>
</feature>
<sequence>MISAGHTVVFSRKLVASVLRPALLTQRSFQTSVMAPVKVGDAVPSVELYEGAPDKKVDLAELTKSGKSIIFGVPGAFTPGCSKTHLPGFVAKADELKGKGIKEIICVAVNDPFVMGAWGENQKADGKVRMLADTHGKLAQALDLEVDLAAVLGTKRMKRFSMVVEDGKVTEANIEPDGTGMTCSLAEKISV</sequence>
<dbReference type="PROSITE" id="PS51352">
    <property type="entry name" value="THIOREDOXIN_2"/>
    <property type="match status" value="1"/>
</dbReference>
<name>A0A553NCZ1_TIGCA</name>
<dbReference type="CDD" id="cd03013">
    <property type="entry name" value="PRX5_like"/>
    <property type="match status" value="1"/>
</dbReference>
<dbReference type="STRING" id="6832.A0A553NCZ1"/>
<evidence type="ECO:0000313" key="11">
    <source>
        <dbReference type="EMBL" id="TRY63311.1"/>
    </source>
</evidence>
<dbReference type="GO" id="GO:0042744">
    <property type="term" value="P:hydrogen peroxide catabolic process"/>
    <property type="evidence" value="ECO:0007669"/>
    <property type="project" value="TreeGrafter"/>
</dbReference>
<keyword evidence="4 9" id="KW-0049">Antioxidant</keyword>
<dbReference type="AlphaFoldDB" id="A0A553NCZ1"/>
<dbReference type="GO" id="GO:0008379">
    <property type="term" value="F:thioredoxin peroxidase activity"/>
    <property type="evidence" value="ECO:0007669"/>
    <property type="project" value="InterPro"/>
</dbReference>
<dbReference type="Pfam" id="PF08534">
    <property type="entry name" value="Redoxin"/>
    <property type="match status" value="1"/>
</dbReference>
<dbReference type="GO" id="GO:0005777">
    <property type="term" value="C:peroxisome"/>
    <property type="evidence" value="ECO:0007669"/>
    <property type="project" value="TreeGrafter"/>
</dbReference>
<evidence type="ECO:0000256" key="9">
    <source>
        <dbReference type="RuleBase" id="RU366011"/>
    </source>
</evidence>
<dbReference type="InterPro" id="IPR036249">
    <property type="entry name" value="Thioredoxin-like_sf"/>
</dbReference>
<evidence type="ECO:0000256" key="7">
    <source>
        <dbReference type="ARBA" id="ARBA00049091"/>
    </source>
</evidence>
<comment type="catalytic activity">
    <reaction evidence="7 9">
        <text>a hydroperoxide + [thioredoxin]-dithiol = an alcohol + [thioredoxin]-disulfide + H2O</text>
        <dbReference type="Rhea" id="RHEA:62620"/>
        <dbReference type="Rhea" id="RHEA-COMP:10698"/>
        <dbReference type="Rhea" id="RHEA-COMP:10700"/>
        <dbReference type="ChEBI" id="CHEBI:15377"/>
        <dbReference type="ChEBI" id="CHEBI:29950"/>
        <dbReference type="ChEBI" id="CHEBI:30879"/>
        <dbReference type="ChEBI" id="CHEBI:35924"/>
        <dbReference type="ChEBI" id="CHEBI:50058"/>
        <dbReference type="EC" id="1.11.1.24"/>
    </reaction>
</comment>
<feature type="active site" description="Cysteine sulfenic acid (-SOH) intermediate" evidence="8">
    <location>
        <position position="81"/>
    </location>
</feature>
<dbReference type="OrthoDB" id="1882547at2759"/>
<dbReference type="GO" id="GO:0045454">
    <property type="term" value="P:cell redox homeostasis"/>
    <property type="evidence" value="ECO:0007669"/>
    <property type="project" value="TreeGrafter"/>
</dbReference>
<organism evidence="11 12">
    <name type="scientific">Tigriopus californicus</name>
    <name type="common">Marine copepod</name>
    <dbReference type="NCBI Taxonomy" id="6832"/>
    <lineage>
        <taxon>Eukaryota</taxon>
        <taxon>Metazoa</taxon>
        <taxon>Ecdysozoa</taxon>
        <taxon>Arthropoda</taxon>
        <taxon>Crustacea</taxon>
        <taxon>Multicrustacea</taxon>
        <taxon>Hexanauplia</taxon>
        <taxon>Copepoda</taxon>
        <taxon>Harpacticoida</taxon>
        <taxon>Harpacticidae</taxon>
        <taxon>Tigriopus</taxon>
    </lineage>
</organism>
<comment type="caution">
    <text evidence="11">The sequence shown here is derived from an EMBL/GenBank/DDBJ whole genome shotgun (WGS) entry which is preliminary data.</text>
</comment>
<dbReference type="Gene3D" id="3.40.30.10">
    <property type="entry name" value="Glutaredoxin"/>
    <property type="match status" value="1"/>
</dbReference>
<dbReference type="OMA" id="SAWGKQH"/>
<dbReference type="InterPro" id="IPR013740">
    <property type="entry name" value="Redoxin"/>
</dbReference>
<dbReference type="PANTHER" id="PTHR10430:SF16">
    <property type="entry name" value="PEROXIREDOXIN-5, MITOCHONDRIAL"/>
    <property type="match status" value="1"/>
</dbReference>
<dbReference type="InterPro" id="IPR037944">
    <property type="entry name" value="PRX5-like"/>
</dbReference>
<evidence type="ECO:0000256" key="1">
    <source>
        <dbReference type="ARBA" id="ARBA00003330"/>
    </source>
</evidence>
<evidence type="ECO:0000256" key="8">
    <source>
        <dbReference type="PIRSR" id="PIRSR637944-1"/>
    </source>
</evidence>
<keyword evidence="5 9" id="KW-0560">Oxidoreductase</keyword>
<dbReference type="PANTHER" id="PTHR10430">
    <property type="entry name" value="PEROXIREDOXIN"/>
    <property type="match status" value="1"/>
</dbReference>
<dbReference type="SUPFAM" id="SSF52833">
    <property type="entry name" value="Thioredoxin-like"/>
    <property type="match status" value="1"/>
</dbReference>
<accession>A0A553NCZ1</accession>
<dbReference type="GO" id="GO:0005739">
    <property type="term" value="C:mitochondrion"/>
    <property type="evidence" value="ECO:0007669"/>
    <property type="project" value="TreeGrafter"/>
</dbReference>
<dbReference type="FunFam" id="3.40.30.10:FF:000020">
    <property type="entry name" value="Peroxiredoxin"/>
    <property type="match status" value="1"/>
</dbReference>
<evidence type="ECO:0000313" key="12">
    <source>
        <dbReference type="Proteomes" id="UP000318571"/>
    </source>
</evidence>
<evidence type="ECO:0000256" key="2">
    <source>
        <dbReference type="ARBA" id="ARBA00010505"/>
    </source>
</evidence>
<dbReference type="Proteomes" id="UP000318571">
    <property type="component" value="Chromosome 10"/>
</dbReference>
<comment type="similarity">
    <text evidence="2 9">Belongs to the peroxiredoxin family. Prx5 subfamily.</text>
</comment>
<evidence type="ECO:0000259" key="10">
    <source>
        <dbReference type="PROSITE" id="PS51352"/>
    </source>
</evidence>
<evidence type="ECO:0000256" key="3">
    <source>
        <dbReference type="ARBA" id="ARBA00022559"/>
    </source>
</evidence>
<comment type="function">
    <text evidence="1">Thiol-specific peroxidase that catalyzes the reduction of hydrogen peroxide and organic hydroperoxides to water and alcohols, respectively. Plays a role in cell protection against oxidative stress by detoxifying peroxides and as sensor of hydrogen peroxide-mediated signaling events.</text>
</comment>
<gene>
    <name evidence="11" type="ORF">TCAL_04298</name>
</gene>
<dbReference type="EC" id="1.11.1.24" evidence="9"/>
<keyword evidence="12" id="KW-1185">Reference proteome</keyword>
<proteinExistence type="inferred from homology"/>
<keyword evidence="3 9" id="KW-0575">Peroxidase</keyword>
<dbReference type="InterPro" id="IPR013766">
    <property type="entry name" value="Thioredoxin_domain"/>
</dbReference>